<dbReference type="SMART" id="SM00150">
    <property type="entry name" value="SPEC"/>
    <property type="match status" value="34"/>
</dbReference>
<dbReference type="GO" id="GO:0051893">
    <property type="term" value="P:regulation of focal adhesion assembly"/>
    <property type="evidence" value="ECO:0007669"/>
    <property type="project" value="TreeGrafter"/>
</dbReference>
<keyword evidence="6" id="KW-0963">Cytoplasm</keyword>
<dbReference type="FunFam" id="1.20.58.60:FF:000008">
    <property type="entry name" value="microtubule-actin cross-linking factor 1"/>
    <property type="match status" value="2"/>
</dbReference>
<feature type="domain" description="SH3" evidence="19">
    <location>
        <begin position="822"/>
        <end position="879"/>
    </location>
</feature>
<dbReference type="PROSITE" id="PS00019">
    <property type="entry name" value="ACTININ_1"/>
    <property type="match status" value="1"/>
</dbReference>
<keyword evidence="11" id="KW-0106">Calcium</keyword>
<dbReference type="InterPro" id="IPR001589">
    <property type="entry name" value="Actinin_actin-bd_CS"/>
</dbReference>
<dbReference type="FunFam" id="1.20.58.60:FF:000016">
    <property type="entry name" value="Microtubule-actin cross-linking factor 1"/>
    <property type="match status" value="1"/>
</dbReference>
<dbReference type="PROSITE" id="PS00018">
    <property type="entry name" value="EF_HAND_1"/>
    <property type="match status" value="2"/>
</dbReference>
<evidence type="ECO:0000313" key="24">
    <source>
        <dbReference type="RefSeq" id="XP_018097263.2"/>
    </source>
</evidence>
<evidence type="ECO:0000259" key="21">
    <source>
        <dbReference type="PROSITE" id="PS50222"/>
    </source>
</evidence>
<feature type="coiled-coil region" evidence="17">
    <location>
        <begin position="2879"/>
        <end position="2906"/>
    </location>
</feature>
<dbReference type="InterPro" id="IPR003108">
    <property type="entry name" value="GAR_dom"/>
</dbReference>
<dbReference type="InterPro" id="IPR018247">
    <property type="entry name" value="EF_Hand_1_Ca_BS"/>
</dbReference>
<dbReference type="CDD" id="cd00176">
    <property type="entry name" value="SPEC"/>
    <property type="match status" value="16"/>
</dbReference>
<keyword evidence="12" id="KW-0472">Membrane</keyword>
<dbReference type="InterPro" id="IPR043197">
    <property type="entry name" value="Plakin"/>
</dbReference>
<evidence type="ECO:0000256" key="4">
    <source>
        <dbReference type="ARBA" id="ARBA00022443"/>
    </source>
</evidence>
<dbReference type="GO" id="GO:0003779">
    <property type="term" value="F:actin binding"/>
    <property type="evidence" value="ECO:0007669"/>
    <property type="project" value="UniProtKB-KW"/>
</dbReference>
<dbReference type="InterPro" id="IPR036872">
    <property type="entry name" value="CH_dom_sf"/>
</dbReference>
<dbReference type="SMART" id="SM00243">
    <property type="entry name" value="GAS2"/>
    <property type="match status" value="1"/>
</dbReference>
<keyword evidence="23" id="KW-1185">Reference proteome</keyword>
<dbReference type="GO" id="GO:0042995">
    <property type="term" value="C:cell projection"/>
    <property type="evidence" value="ECO:0007669"/>
    <property type="project" value="UniProtKB-SubCell"/>
</dbReference>
<dbReference type="Gene3D" id="1.10.238.10">
    <property type="entry name" value="EF-hand"/>
    <property type="match status" value="1"/>
</dbReference>
<dbReference type="InterPro" id="IPR001452">
    <property type="entry name" value="SH3_domain"/>
</dbReference>
<dbReference type="Pfam" id="PF00307">
    <property type="entry name" value="CH"/>
    <property type="match status" value="2"/>
</dbReference>
<feature type="compositionally biased region" description="Low complexity" evidence="18">
    <location>
        <begin position="5395"/>
        <end position="5407"/>
    </location>
</feature>
<evidence type="ECO:0000256" key="14">
    <source>
        <dbReference type="ARBA" id="ARBA00023212"/>
    </source>
</evidence>
<dbReference type="Pfam" id="PF13499">
    <property type="entry name" value="EF-hand_7"/>
    <property type="match status" value="1"/>
</dbReference>
<dbReference type="SMART" id="SM01129">
    <property type="entry name" value="DELLA"/>
    <property type="match status" value="1"/>
</dbReference>
<evidence type="ECO:0000256" key="15">
    <source>
        <dbReference type="ARBA" id="ARBA00023273"/>
    </source>
</evidence>
<dbReference type="FunFam" id="1.20.58.60:FF:000061">
    <property type="entry name" value="microtubule-actin cross-linking factor 1 isoform X3"/>
    <property type="match status" value="1"/>
</dbReference>
<dbReference type="FunFam" id="1.20.58.60:FF:000010">
    <property type="entry name" value="plectin isoform X2"/>
    <property type="match status" value="1"/>
</dbReference>
<dbReference type="GO" id="GO:0005882">
    <property type="term" value="C:intermediate filament"/>
    <property type="evidence" value="ECO:0007669"/>
    <property type="project" value="TreeGrafter"/>
</dbReference>
<feature type="domain" description="Calponin-homology (CH)" evidence="20">
    <location>
        <begin position="36"/>
        <end position="139"/>
    </location>
</feature>
<comment type="subcellular location">
    <subcellularLocation>
        <location evidence="1">Cell membrane</location>
    </subcellularLocation>
    <subcellularLocation>
        <location evidence="3">Cell projection</location>
    </subcellularLocation>
    <subcellularLocation>
        <location evidence="2">Cytoplasm</location>
        <location evidence="2">Cytoskeleton</location>
    </subcellularLocation>
</comment>
<dbReference type="CDD" id="cd00051">
    <property type="entry name" value="EFh"/>
    <property type="match status" value="1"/>
</dbReference>
<dbReference type="Pfam" id="PF21020">
    <property type="entry name" value="Spectrin_4"/>
    <property type="match status" value="1"/>
</dbReference>
<feature type="compositionally biased region" description="Low complexity" evidence="18">
    <location>
        <begin position="5230"/>
        <end position="5267"/>
    </location>
</feature>
<dbReference type="FunFam" id="1.10.418.10:FF:000002">
    <property type="entry name" value="Microtubule-actin cross-linking factor 1"/>
    <property type="match status" value="1"/>
</dbReference>
<keyword evidence="9" id="KW-0479">Metal-binding</keyword>
<organism evidence="23 24">
    <name type="scientific">Xenopus laevis</name>
    <name type="common">African clawed frog</name>
    <dbReference type="NCBI Taxonomy" id="8355"/>
    <lineage>
        <taxon>Eukaryota</taxon>
        <taxon>Metazoa</taxon>
        <taxon>Chordata</taxon>
        <taxon>Craniata</taxon>
        <taxon>Vertebrata</taxon>
        <taxon>Euteleostomi</taxon>
        <taxon>Amphibia</taxon>
        <taxon>Batrachia</taxon>
        <taxon>Anura</taxon>
        <taxon>Pipoidea</taxon>
        <taxon>Pipidae</taxon>
        <taxon>Xenopodinae</taxon>
        <taxon>Xenopus</taxon>
        <taxon>Xenopus</taxon>
    </lineage>
</organism>
<feature type="coiled-coil region" evidence="17">
    <location>
        <begin position="676"/>
        <end position="703"/>
    </location>
</feature>
<evidence type="ECO:0000313" key="23">
    <source>
        <dbReference type="Proteomes" id="UP000186698"/>
    </source>
</evidence>
<evidence type="ECO:0000256" key="17">
    <source>
        <dbReference type="SAM" id="Coils"/>
    </source>
</evidence>
<dbReference type="GO" id="GO:0045296">
    <property type="term" value="F:cadherin binding"/>
    <property type="evidence" value="ECO:0007669"/>
    <property type="project" value="TreeGrafter"/>
</dbReference>
<dbReference type="PANTHER" id="PTHR23169">
    <property type="entry name" value="ENVOPLAKIN"/>
    <property type="match status" value="1"/>
</dbReference>
<evidence type="ECO:0000256" key="11">
    <source>
        <dbReference type="ARBA" id="ARBA00022837"/>
    </source>
</evidence>
<dbReference type="GO" id="GO:0005198">
    <property type="term" value="F:structural molecule activity"/>
    <property type="evidence" value="ECO:0007669"/>
    <property type="project" value="TreeGrafter"/>
</dbReference>
<feature type="coiled-coil region" evidence="17">
    <location>
        <begin position="1455"/>
        <end position="1482"/>
    </location>
</feature>
<evidence type="ECO:0000256" key="8">
    <source>
        <dbReference type="ARBA" id="ARBA00022701"/>
    </source>
</evidence>
<dbReference type="GO" id="GO:0005737">
    <property type="term" value="C:cytoplasm"/>
    <property type="evidence" value="ECO:0007669"/>
    <property type="project" value="TreeGrafter"/>
</dbReference>
<dbReference type="FunFam" id="1.20.58.60:FF:000087">
    <property type="entry name" value="microtubule-actin cross-linking factor 1 isoform X2"/>
    <property type="match status" value="1"/>
</dbReference>
<dbReference type="GO" id="GO:0042060">
    <property type="term" value="P:wound healing"/>
    <property type="evidence" value="ECO:0007669"/>
    <property type="project" value="TreeGrafter"/>
</dbReference>
<feature type="coiled-coil region" evidence="17">
    <location>
        <begin position="2593"/>
        <end position="2627"/>
    </location>
</feature>
<dbReference type="PROSITE" id="PS00020">
    <property type="entry name" value="ACTININ_2"/>
    <property type="match status" value="1"/>
</dbReference>
<dbReference type="Gene3D" id="1.20.58.1060">
    <property type="match status" value="1"/>
</dbReference>
<keyword evidence="15" id="KW-0966">Cell projection</keyword>
<dbReference type="Pfam" id="PF18373">
    <property type="entry name" value="Spectrin_2"/>
    <property type="match status" value="1"/>
</dbReference>
<dbReference type="InterPro" id="IPR002017">
    <property type="entry name" value="Spectrin_repeat"/>
</dbReference>
<feature type="domain" description="EF-hand" evidence="21">
    <location>
        <begin position="5023"/>
        <end position="5058"/>
    </location>
</feature>
<dbReference type="FunFam" id="1.20.58.60:FF:000088">
    <property type="entry name" value="microtubule-actin cross-linking factor 1 isoform X2"/>
    <property type="match status" value="1"/>
</dbReference>
<feature type="region of interest" description="Disordered" evidence="18">
    <location>
        <begin position="5298"/>
        <end position="5418"/>
    </location>
</feature>
<dbReference type="InterPro" id="IPR036534">
    <property type="entry name" value="GAR_dom_sf"/>
</dbReference>
<dbReference type="GO" id="GO:0015629">
    <property type="term" value="C:actin cytoskeleton"/>
    <property type="evidence" value="ECO:0007669"/>
    <property type="project" value="TreeGrafter"/>
</dbReference>
<dbReference type="GO" id="GO:0008017">
    <property type="term" value="F:microtubule binding"/>
    <property type="evidence" value="ECO:0007669"/>
    <property type="project" value="InterPro"/>
</dbReference>
<dbReference type="FunFam" id="1.20.58.60:FF:000012">
    <property type="entry name" value="Microtubule-actin cross-linking factor 1"/>
    <property type="match status" value="1"/>
</dbReference>
<evidence type="ECO:0000256" key="10">
    <source>
        <dbReference type="ARBA" id="ARBA00022737"/>
    </source>
</evidence>
<dbReference type="FunFam" id="1.20.58.60:FF:000031">
    <property type="entry name" value="Microtubule-actin cross-linking factor 1"/>
    <property type="match status" value="1"/>
</dbReference>
<dbReference type="FunFam" id="1.20.58.60:FF:000095">
    <property type="entry name" value="microtubule-actin cross-linking factor 1 isoform X2"/>
    <property type="match status" value="1"/>
</dbReference>
<feature type="coiled-coil region" evidence="17">
    <location>
        <begin position="1359"/>
        <end position="1389"/>
    </location>
</feature>
<dbReference type="InterPro" id="IPR002048">
    <property type="entry name" value="EF_hand_dom"/>
</dbReference>
<feature type="compositionally biased region" description="Polar residues" evidence="18">
    <location>
        <begin position="5370"/>
        <end position="5382"/>
    </location>
</feature>
<evidence type="ECO:0000256" key="6">
    <source>
        <dbReference type="ARBA" id="ARBA00022490"/>
    </source>
</evidence>
<evidence type="ECO:0000256" key="1">
    <source>
        <dbReference type="ARBA" id="ARBA00004236"/>
    </source>
</evidence>
<keyword evidence="17" id="KW-0175">Coiled coil</keyword>
<evidence type="ECO:0000259" key="20">
    <source>
        <dbReference type="PROSITE" id="PS50021"/>
    </source>
</evidence>
<accession>A0A8J0U602</accession>
<keyword evidence="8" id="KW-0493">Microtubule</keyword>
<reference evidence="23" key="1">
    <citation type="submission" date="2024-06" db="UniProtKB">
        <authorList>
            <consortium name="RefSeq"/>
        </authorList>
    </citation>
    <scope>NUCLEOTIDE SEQUENCE [LARGE SCALE GENOMIC DNA]</scope>
    <source>
        <strain evidence="23">J_2021</strain>
    </source>
</reference>
<dbReference type="SUPFAM" id="SSF47576">
    <property type="entry name" value="Calponin-homology domain, CH-domain"/>
    <property type="match status" value="1"/>
</dbReference>
<dbReference type="CTD" id="108705006"/>
<dbReference type="PROSITE" id="PS50021">
    <property type="entry name" value="CH"/>
    <property type="match status" value="2"/>
</dbReference>
<feature type="region of interest" description="Disordered" evidence="18">
    <location>
        <begin position="5214"/>
        <end position="5269"/>
    </location>
</feature>
<keyword evidence="10" id="KW-0677">Repeat</keyword>
<evidence type="ECO:0000256" key="3">
    <source>
        <dbReference type="ARBA" id="ARBA00004316"/>
    </source>
</evidence>
<dbReference type="FunFam" id="1.20.58.60:FF:000025">
    <property type="entry name" value="microtubule-actin cross-linking factor 1"/>
    <property type="match status" value="1"/>
</dbReference>
<feature type="compositionally biased region" description="Polar residues" evidence="18">
    <location>
        <begin position="5318"/>
        <end position="5334"/>
    </location>
</feature>
<dbReference type="GO" id="GO:0005886">
    <property type="term" value="C:plasma membrane"/>
    <property type="evidence" value="ECO:0007669"/>
    <property type="project" value="UniProtKB-SubCell"/>
</dbReference>
<dbReference type="SUPFAM" id="SSF143575">
    <property type="entry name" value="GAS2 domain-like"/>
    <property type="match status" value="1"/>
</dbReference>
<feature type="domain" description="EF-hand" evidence="21">
    <location>
        <begin position="5059"/>
        <end position="5094"/>
    </location>
</feature>
<sequence>MSGYIPGRLPADRSQENEFVRAYEGVLERYKDERDRVQKKTFTKWVNKHLIKVRKHINDLYEDLRDGHNLISLLEVLSGVRLPREKGRMRFHRLQNVQIALDFLKQRQVKLVNIRNDDITDGNPKLTLGLIWTIILHFQISDIYVSGESGDMSAKEKLLLWTQKVTAGYTGMKCTNFSSCWSDGKMFNAIIHRYRPDLVDMQRVELQSNQENLEQAFEIAESLGVTRLLDAEDVDVDSPDEKSVITYVSSIYDAFPKVPEGAEGISATEVDSHWLEYQERVVCLTQWIRQHVLLMSDKSFPQNPVELKALYNQYVHVKETEIPAKEQEKEHIQKLYQMLQAWIEFGRIKLPPSFHPNDVEEQWGKLILSMLEREKILRPAVERLELLLQIANRIQNGCLSCEEKLTLARNTLQSDTANIECGQTFQQESEVVQFLQESEGLLRQLHSDVQILRDEKYFQVEELAFRVLRIQDELLNLKLECSNLYRRGNLITSDLQPTVSLSNTHQHSLHTSPSSSSLLRKPMSRTELVLLSSSEDEGSLRFVYELLAWVEEMQMKLELSEWGSDLPSVEAQLESQHIVHTSVEELASSLREARTYEVKMSPNFRNSYGETLSKLETQYCKLRETSSSRLRNLQSLHDFVSQTTAQIIWLNQKEEEELSYDWSDGNPNIAAKKDYFTELMQELEENQDVIQSLQETAELLSLENHPAKQTVEAYSAAVVSQWQWVKQLCLCVEQHLKENSAYFQFCNDVRESEDYLNNLQDSIKRKYSCDLSTSISRLEDILQDSMDEKEQLIQSRSSVASLVGRSKNIVQLKPRNPEHSLTSTLPIRAICDYRQIEITISRNEECVLEDNTQRTKWKVISTTGNEAMVPSVCFLIPPPNQEAMEIGSRVEQLYQKVMSLWHELHVNTKSLISWNYLRKDVEVVQSWNAEKLKVLPLAERLETLSNLSASLKCHLDEFLEDSKDSQIFLLTDKLNMEQEVESCRDQCRQLVDLIVTEDKEESEARTYLSELYNIELQMGQCEQRLVKRIQSPAGTDVDAVHEITIHISEQERMQEELKCLKSELTVVSERCDDFMHKSPSGSSTHSLRSQLDLLIGRMDQIYGLSSVFLEKLKTVDVVIRSLQEAEGIVKGFEIKLSQETSLPADTSFIQSQQDLLQQWLTEVSDKDSIIAALENDIAKSKASRERLYEKTQERSMDLEHYQERADKLRERWNAVHSQLETRQSELLGIQEALSNYRGLHDNLIQWIEETKSQQEMMKPGQSEDRKVLSEQLSQQTALVAEIEKNQSRLDKCQTISQQYSNFVKEYELQLMTYRACVESQQKSPMKRRRLFSSSDIITQEFMDLRTRYTALVTLTTQHVKYISDALRRLEEEEKVLEEEKEKHVEQLKRLTGWVSGLSQGVSHQHADHTDLNKSISEQKALSEELLSQKERISDAVKSMQIFLAKNSDRLSTQEKEELLSQIQELNGKYNHLSEECDSQVQQLHTKLAWEAEQKIIQERQATCSQEFEQLGLWAELTEKALPGHQITHKTQDLSSLMEQHKTVQALHNDVQSRGKQFCTIIEAAEDFLAENKMKMDPVEVDSFQKKLQQAKERYHAVLEKTANTEKQLESAVSTAVLEETKKSETAEELKINLGKIESLLHQVRPSDALLKTVPDGSNQNMLSRCLPPDETASMVNDLYERKKTQHQGMLAQQQSFILTIQSAQDFLDKHGNTLCPEERQQLQNQLAQLKEEYSASMSQAQLQLKNAQILRDEMKNFIRDHGEFELWLIHSEEELDKMHQGKTDFDGLKHLLNQQVNISEDIISHKGDLRYINLAGQKAIEAEKATADQEDFEMVAGTMVKNKLEEASKRYNTLQSKCSKLGSHLNNVLDRYQQLQEGSDTAVAWLQVTELEVGRILSEPVASDSEVLQNQLAKAKSMQSNLAEHQVQVEKVHKALRMLIEIQDDPSPDCRSMQDMADSIDRRFQNLSNQMSSHSDLLQKTVAQSQNVQDAIENLLQWLEEMEKTLAKQKHTQMSSMLVEEALATSMKLKQDISSRRGSMDATGEMVEKFMETADSAAASALHSKLSEVTSRFNEVFMQQRLQENSLKEILPKVEKYEQLSNELHEFTVTRSHLLASANQPERDITQFSEQIKELNAEIKQQEEHFVMVEQLANELSTSPILTDVAGHLQKLETLKKDFAELRGAALKRESETLSCQEALEQFQKLIVVMRKWLKEKEDSVPSAEDSLKTCEMQSRLQQVKDLLSEWKMKSPKMAEIAQKGSELECRIMEITASEGQRRGGSVLMATGSSLGNVNGYHTCQDLTGIKCDVSETSQKYENLGLLLHKQEEQLSTMLENFDKIKQETNHMLKWLESKEKTMAAVNMSPTKSEMVKEQAKQNKEFLSELEQSTEKVESLKATLRDLLKRHPNSPEAENWKTMLENLNQQWGRVNEVTAERQHKLEESANQLATFQVAGSQLSPWLKEKELMMSVLGPLSVDPNMLNAQKQQVQFMLKEFEARKTQYEELKLAAYGILTGPGEESPSTSQVEEEFHNISGRWIELTGRLNSRADQIDQTTIKSSQYKEVLQSLTDKIKQVGKNLATQPSVSTQPDAVKQQLQETSGIRSELEQLTKEVIDAQELCNELSALVMEPYLKDELQKRLDTVALPLKGMEDLAADRVNRLQTALSSSQQFQQMFDELRSWLDEKQMQHINSPPVSAKLEKLQTLLQEQEEFQKSINQYSGSYEMIVTEGESLLINAQAGEEKTTLQNQLVNLKGNWNELGKQSSERHGKLKDCLQKAQKYVRHVEDLVPWLEDCEIHMKEMEITLDPVQLEAQLLRAKVLQIDIDKKRSLFEMMNRAADLLIETAEVDDRDILEDRAKINQRMDTITEELHNKSGSIEEMSLRLKELKDSFNNINKKLEGARHLLEIFTALGPQACSSKNLENMRSQQDMLLGLEPQILYLKNLIQGLMADAPQGSDVSHLVYEAQQVQHNFEMVKQDVNECCANMESKLQGIGQFHSHVREMFSELADLDDELDNMGPVGRDMDSLKSQAEVIQTFLETLQSLKLSIESSEYKCRDMLEKEGGPDLIVLMRELGTLNKQCSKLAERGKNRQGQLVATLSRVEEFNMKLKALNHQIMTAEGSSALHGVVGTEVDTIKQQLDNFKAFQKEQVDSLQAKLQQVNGIGQGLIQSSDKNCDVHGLEHDIEELNIKWNTMNKKVAERVTQLQEALLHCGKFQDALEPLLSWLTDTEDLIANQKPPSAEYKVVKAQIQEQKLLQRLLDDRRTTVEMIQAEGVRIAEGADPADGEKISDQLEILAERWTLLLQKAQSRQRHLEDILVLAKQFHETTEPIFDWLSATEKKLANSEPIGTQTGKIQQQIQRHKSLEGDITVHETAMHQVNKLGGSLAALCSKAEQERLSQKLEFLQARYSEVQDLCSRKGTLLGQALINARLFGEDEVEVLNWLGEVEDRLNSVCVKDYKMEVLQNQHKQHMALNEDIINRKKNVDQAIKNGQALLKQTTGEEVLLIQEKLDGIKTRYSEITSSSGKALKTLEQALQLAGKFQATHDELTGWLRRVEDELAQNSGQSPSGDMISQFQQRQKELKKEAMEYRIVLDTINEVGSALLELVPWRAREGLDKLVSDDNEQYRSVSDTIGQRVDQIDAAIQRSQQYEQAADSELAWVAETKRKLMALGPICLEQDQTTAQLQVQKAFSVDIIRHKDSIDDLIHTEEEILATCGDEQKSLLQEKTKTLVQQYEDISHLNSERYSRLERAQVLVVQFWETYEELMPWIEEMQVFLSQLPPPAVDQEMLRQQQEEMRQLRESVAEHKPHIDKLLKIGPHLSELNPEEGTVIQEKYNSAKEIYGGIKEEVRKRAMVLDDAVAQAAQIGEFHDKIGPMLETLENLASRLRVPPLIPAEVEKIRECISENKNAVMELEKLQPAFQALKHRGEELISRSQGPDVDPAVKDIQDNLDQLVFFWEDIKARADERESKFLDVLELAEKFWLDMSSLLTTIKDTHEIVHDLESPGIDPSMIKQQIEAADSIKEETDGLHEELEFIRILGADLIFACGETEKPEVKKSIDEMNTAWEHLKRTWTERLEKLRDAMSHAVQYQDTLQAMFDWLDNAVIKLCDMPPVGTDLNTVKEQIEEMKEFKVEVYQQQIEMERLNHQGELMLKKAIDDTDRDIIQGPLTELKHLWENLGEKIAHRQHKLEDALLALGQFQHALAELISWLTHTDELLNAQRPICGDHNVIEVELAKHHVLKNDVLAHQTTVHTVSKAGNELLESSVGDDANSLRPRLATLIQLWETVLQKTEEREQQLDMALHQAQGFSGEIEDFIQWQTNIESQLLAAKPTGGLPETAREQLQSHMELFAEIKANEDLYRHLLDKGQLMLISRDDATGSITEQNVAILKRKWQTIGSKVGERKAKLEEVLNLATDFQNSLQDFIIWLTQAEQSLNIAPSPSLILDTVLFQIDEHKVFVNEVNIHREHIIELDKTGNQLKFLSQKQDVVLIKNLLLSVQSRWEKVVQRSVERGRSLDDARKRAKQFHEAWKKLIDWLEEAENHLDSELEISNDPDKIKLQLTKHKEFQKTLGSKQPVYDTTVRTGRALKEKALLSSDVQKLDHLLGEVRDKWDTVCGKSVERQHKLEEALLFSGQFMDALQALVDWLYKVEPQLAEDQPLHGDLDLVMNLMDAHKVFQKELGKRTSNVQALKRSARELLESSREDTTWVEVQLQELSTRWDTVCKLSVSKQTRLEQALKQAEEFHTAVHMLLEWLSEAEQTLRFRGALPDDAESLQSLIDIHKEFMKKVEEKQTDVNTAVSMGEEILTVCHPDCITTIKHWITIIRARFEEVLTWGNQHQQRLQTALSELVANSDLLDELLSWIQWAETTLIQRDQDPMPQNIDQVKALISEHQVFMEEMTQKQPDMDRVTKTYKRKTTDPNHMSFSDKTRMILLLPNPGKHAVQNATPVIPVLSQPENKNPRINQLSAHWQQVWLLALERQRKLNDALDRLEELKEFANFDFDIWRKKYMRWMNHKKSRVMDFFRRIDKDQDGKITRQEFIDGILASKFPTTKLEMTAVADIFDGDGDGYIDYYEFVAALHPNKDAYRPTTDADKIEDEVTRQVAQCKCAKRFQVEQIGENKYRFFLGNQFGDSQQLRLVRILRSTVMVRVGGGWMALDEFLVKNDPCRVHHPGNKLKRTDSIYSLARGRTNLELREKFILPEGISQGMTPFRSRGRRSKPSSRTASPTRSSSSASQSNHSCTSVPSSPATPASGSKTPQHLSRCYEKPWLVNSKASTPIRWAEYPDFHTPSPEVTPAQGSKLKKAAVHTSRSSLTGDTPTSSSAKSARADPKKSASRAGSRAGSQTSSRRGSDASDFDLLETQSACSDTSENSAAGGPGSSRRALSKPSKIPTISKKTASTPKTQGTKR</sequence>
<dbReference type="FunFam" id="1.10.238.10:FF:000013">
    <property type="entry name" value="Microtubule-actin cross-linking factor 1"/>
    <property type="match status" value="1"/>
</dbReference>
<dbReference type="PANTHER" id="PTHR23169:SF25">
    <property type="entry name" value="MICROTUBULE-ACTIN CROSS-LINKING FACTOR 1, ISOFORMS 1_2_3_4_5"/>
    <property type="match status" value="1"/>
</dbReference>
<dbReference type="FunFam" id="3.30.920.20:FF:000002">
    <property type="entry name" value="dystonin isoform X1"/>
    <property type="match status" value="1"/>
</dbReference>
<evidence type="ECO:0000256" key="9">
    <source>
        <dbReference type="ARBA" id="ARBA00022723"/>
    </source>
</evidence>
<dbReference type="Gene3D" id="2.30.30.40">
    <property type="entry name" value="SH3 Domains"/>
    <property type="match status" value="1"/>
</dbReference>
<dbReference type="InterPro" id="IPR001715">
    <property type="entry name" value="CH_dom"/>
</dbReference>
<feature type="coiled-coil region" evidence="17">
    <location>
        <begin position="2125"/>
        <end position="2152"/>
    </location>
</feature>
<dbReference type="FunFam" id="1.20.58.60:FF:000009">
    <property type="entry name" value="dystonin isoform X1"/>
    <property type="match status" value="1"/>
</dbReference>
<dbReference type="FunFam" id="1.20.58.60:FF:000014">
    <property type="entry name" value="microtubule-actin cross-linking factor 1"/>
    <property type="match status" value="1"/>
</dbReference>
<dbReference type="SMART" id="SM00054">
    <property type="entry name" value="EFh"/>
    <property type="match status" value="2"/>
</dbReference>
<dbReference type="FunFam" id="1.20.58.60:FF:000141">
    <property type="entry name" value="Microtubule-actin cross-linking factor 1"/>
    <property type="match status" value="1"/>
</dbReference>
<name>A0A8J0U602_XENLA</name>
<dbReference type="InterPro" id="IPR041573">
    <property type="entry name" value="Desmoplakin_Spectrin-like"/>
</dbReference>
<keyword evidence="13" id="KW-0009">Actin-binding</keyword>
<feature type="coiled-coil region" evidence="17">
    <location>
        <begin position="1580"/>
        <end position="1607"/>
    </location>
</feature>
<dbReference type="InterPro" id="IPR049538">
    <property type="entry name" value="PCN-like_spectrin-like_rpt"/>
</dbReference>
<dbReference type="PROSITE" id="PS50002">
    <property type="entry name" value="SH3"/>
    <property type="match status" value="1"/>
</dbReference>
<evidence type="ECO:0000259" key="19">
    <source>
        <dbReference type="PROSITE" id="PS50002"/>
    </source>
</evidence>
<dbReference type="InterPro" id="IPR041615">
    <property type="entry name" value="Desmoplakin_SH3"/>
</dbReference>
<dbReference type="Pfam" id="PF02187">
    <property type="entry name" value="GAS2"/>
    <property type="match status" value="1"/>
</dbReference>
<evidence type="ECO:0000256" key="12">
    <source>
        <dbReference type="ARBA" id="ARBA00023136"/>
    </source>
</evidence>
<dbReference type="FunFam" id="1.20.58.60:FF:000001">
    <property type="entry name" value="Microtubule-actin cross-linking factor 1"/>
    <property type="match status" value="3"/>
</dbReference>
<evidence type="ECO:0000256" key="5">
    <source>
        <dbReference type="ARBA" id="ARBA00022475"/>
    </source>
</evidence>
<feature type="compositionally biased region" description="Polar residues" evidence="18">
    <location>
        <begin position="5408"/>
        <end position="5418"/>
    </location>
</feature>
<dbReference type="Gene3D" id="3.30.920.20">
    <property type="entry name" value="Gas2-like domain"/>
    <property type="match status" value="1"/>
</dbReference>
<dbReference type="PROSITE" id="PS51460">
    <property type="entry name" value="GAR"/>
    <property type="match status" value="1"/>
</dbReference>
<feature type="domain" description="GAR" evidence="22">
    <location>
        <begin position="5099"/>
        <end position="5177"/>
    </location>
</feature>
<dbReference type="GeneID" id="108705006"/>
<dbReference type="GO" id="GO:0045104">
    <property type="term" value="P:intermediate filament cytoskeleton organization"/>
    <property type="evidence" value="ECO:0007669"/>
    <property type="project" value="InterPro"/>
</dbReference>
<dbReference type="FunFam" id="1.10.418.10:FF:000017">
    <property type="entry name" value="Microtubule-actin cross-linking factor 1"/>
    <property type="match status" value="1"/>
</dbReference>
<evidence type="ECO:0000256" key="2">
    <source>
        <dbReference type="ARBA" id="ARBA00004245"/>
    </source>
</evidence>
<dbReference type="Proteomes" id="UP000186698">
    <property type="component" value="Chromosome 2S"/>
</dbReference>
<proteinExistence type="predicted"/>
<dbReference type="Pfam" id="PF21019">
    <property type="entry name" value="Spectrin_3"/>
    <property type="match status" value="1"/>
</dbReference>
<evidence type="ECO:0000256" key="16">
    <source>
        <dbReference type="PROSITE-ProRule" id="PRU00192"/>
    </source>
</evidence>
<dbReference type="SMART" id="SM00033">
    <property type="entry name" value="CH"/>
    <property type="match status" value="2"/>
</dbReference>
<dbReference type="InterPro" id="IPR018159">
    <property type="entry name" value="Spectrin/alpha-actinin"/>
</dbReference>
<keyword evidence="7" id="KW-0597">Phosphoprotein</keyword>
<dbReference type="GO" id="GO:0032886">
    <property type="term" value="P:regulation of microtubule-based process"/>
    <property type="evidence" value="ECO:0007669"/>
    <property type="project" value="TreeGrafter"/>
</dbReference>
<gene>
    <name evidence="24" type="primary">macf1.S</name>
</gene>
<keyword evidence="14" id="KW-0206">Cytoskeleton</keyword>
<dbReference type="Pfam" id="PF17902">
    <property type="entry name" value="SH3_10"/>
    <property type="match status" value="1"/>
</dbReference>
<feature type="compositionally biased region" description="Low complexity" evidence="18">
    <location>
        <begin position="5345"/>
        <end position="5358"/>
    </location>
</feature>
<keyword evidence="4 16" id="KW-0728">SH3 domain</keyword>
<dbReference type="Gene3D" id="1.10.418.10">
    <property type="entry name" value="Calponin-like domain"/>
    <property type="match status" value="2"/>
</dbReference>
<dbReference type="SUPFAM" id="SSF47473">
    <property type="entry name" value="EF-hand"/>
    <property type="match status" value="1"/>
</dbReference>
<dbReference type="RefSeq" id="XP_018097263.2">
    <property type="nucleotide sequence ID" value="XM_018241774.2"/>
</dbReference>
<evidence type="ECO:0000256" key="13">
    <source>
        <dbReference type="ARBA" id="ARBA00023203"/>
    </source>
</evidence>
<dbReference type="FunFam" id="1.20.58.60:FF:000084">
    <property type="entry name" value="microtubule-actin cross-linking factor 1 isoform X2"/>
    <property type="match status" value="1"/>
</dbReference>
<dbReference type="FunFam" id="2.30.30.40:FF:000011">
    <property type="entry name" value="Microtubule-actin cross-linking factor 1"/>
    <property type="match status" value="1"/>
</dbReference>
<dbReference type="GO" id="GO:0005874">
    <property type="term" value="C:microtubule"/>
    <property type="evidence" value="ECO:0007669"/>
    <property type="project" value="UniProtKB-KW"/>
</dbReference>
<dbReference type="Pfam" id="PF00435">
    <property type="entry name" value="Spectrin"/>
    <property type="match status" value="16"/>
</dbReference>
<feature type="coiled-coil region" evidence="17">
    <location>
        <begin position="1712"/>
        <end position="1750"/>
    </location>
</feature>
<dbReference type="FunFam" id="1.20.58.60:FF:000092">
    <property type="entry name" value="microtubule-actin cross-linking factor 1 isoform X2"/>
    <property type="match status" value="1"/>
</dbReference>
<evidence type="ECO:0000256" key="7">
    <source>
        <dbReference type="ARBA" id="ARBA00022553"/>
    </source>
</evidence>
<protein>
    <submittedName>
        <fullName evidence="24">Microtubule-actin cross-linking factor 1 isoform X16</fullName>
    </submittedName>
</protein>
<dbReference type="PROSITE" id="PS50222">
    <property type="entry name" value="EF_HAND_2"/>
    <property type="match status" value="2"/>
</dbReference>
<evidence type="ECO:0000259" key="22">
    <source>
        <dbReference type="PROSITE" id="PS51460"/>
    </source>
</evidence>
<keyword evidence="5" id="KW-1003">Cell membrane</keyword>
<reference evidence="24" key="2">
    <citation type="submission" date="2025-08" db="UniProtKB">
        <authorList>
            <consortium name="RefSeq"/>
        </authorList>
    </citation>
    <scope>IDENTIFICATION</scope>
    <source>
        <strain evidence="24">J_2021</strain>
        <tissue evidence="24">Erythrocytes</tissue>
    </source>
</reference>
<evidence type="ECO:0000256" key="18">
    <source>
        <dbReference type="SAM" id="MobiDB-lite"/>
    </source>
</evidence>
<dbReference type="InterPro" id="IPR011992">
    <property type="entry name" value="EF-hand-dom_pair"/>
</dbReference>
<dbReference type="Gene3D" id="1.20.58.60">
    <property type="match status" value="32"/>
</dbReference>
<feature type="coiled-coil region" evidence="17">
    <location>
        <begin position="2372"/>
        <end position="2406"/>
    </location>
</feature>
<feature type="domain" description="Calponin-homology (CH)" evidence="20">
    <location>
        <begin position="152"/>
        <end position="256"/>
    </location>
</feature>
<dbReference type="Pfam" id="PF21097">
    <property type="entry name" value="SR_plectin_7"/>
    <property type="match status" value="1"/>
</dbReference>
<dbReference type="GO" id="GO:0005509">
    <property type="term" value="F:calcium ion binding"/>
    <property type="evidence" value="ECO:0007669"/>
    <property type="project" value="InterPro"/>
</dbReference>
<dbReference type="SUPFAM" id="SSF46966">
    <property type="entry name" value="Spectrin repeat"/>
    <property type="match status" value="30"/>
</dbReference>